<evidence type="ECO:0000313" key="2">
    <source>
        <dbReference type="EMBL" id="TNN63665.1"/>
    </source>
</evidence>
<gene>
    <name evidence="2" type="ORF">EYF80_026083</name>
</gene>
<keyword evidence="3" id="KW-1185">Reference proteome</keyword>
<organism evidence="2 3">
    <name type="scientific">Liparis tanakae</name>
    <name type="common">Tanaka's snailfish</name>
    <dbReference type="NCBI Taxonomy" id="230148"/>
    <lineage>
        <taxon>Eukaryota</taxon>
        <taxon>Metazoa</taxon>
        <taxon>Chordata</taxon>
        <taxon>Craniata</taxon>
        <taxon>Vertebrata</taxon>
        <taxon>Euteleostomi</taxon>
        <taxon>Actinopterygii</taxon>
        <taxon>Neopterygii</taxon>
        <taxon>Teleostei</taxon>
        <taxon>Neoteleostei</taxon>
        <taxon>Acanthomorphata</taxon>
        <taxon>Eupercaria</taxon>
        <taxon>Perciformes</taxon>
        <taxon>Cottioidei</taxon>
        <taxon>Cottales</taxon>
        <taxon>Liparidae</taxon>
        <taxon>Liparis</taxon>
    </lineage>
</organism>
<protein>
    <submittedName>
        <fullName evidence="2">Uncharacterized protein</fullName>
    </submittedName>
</protein>
<sequence>MTSAVEESITAIDPAYEDTRCRRETPYTQETSLPRWRDSDHKNTADVALEFKVGLNRFGTSVVPHS</sequence>
<name>A0A4Z2HEF0_9TELE</name>
<feature type="region of interest" description="Disordered" evidence="1">
    <location>
        <begin position="16"/>
        <end position="40"/>
    </location>
</feature>
<reference evidence="2 3" key="1">
    <citation type="submission" date="2019-03" db="EMBL/GenBank/DDBJ databases">
        <title>First draft genome of Liparis tanakae, snailfish: a comprehensive survey of snailfish specific genes.</title>
        <authorList>
            <person name="Kim W."/>
            <person name="Song I."/>
            <person name="Jeong J.-H."/>
            <person name="Kim D."/>
            <person name="Kim S."/>
            <person name="Ryu S."/>
            <person name="Song J.Y."/>
            <person name="Lee S.K."/>
        </authorList>
    </citation>
    <scope>NUCLEOTIDE SEQUENCE [LARGE SCALE GENOMIC DNA]</scope>
    <source>
        <tissue evidence="2">Muscle</tissue>
    </source>
</reference>
<evidence type="ECO:0000256" key="1">
    <source>
        <dbReference type="SAM" id="MobiDB-lite"/>
    </source>
</evidence>
<dbReference type="EMBL" id="SRLO01000268">
    <property type="protein sequence ID" value="TNN63665.1"/>
    <property type="molecule type" value="Genomic_DNA"/>
</dbReference>
<comment type="caution">
    <text evidence="2">The sequence shown here is derived from an EMBL/GenBank/DDBJ whole genome shotgun (WGS) entry which is preliminary data.</text>
</comment>
<accession>A0A4Z2HEF0</accession>
<dbReference type="AlphaFoldDB" id="A0A4Z2HEF0"/>
<evidence type="ECO:0000313" key="3">
    <source>
        <dbReference type="Proteomes" id="UP000314294"/>
    </source>
</evidence>
<proteinExistence type="predicted"/>
<dbReference type="Proteomes" id="UP000314294">
    <property type="component" value="Unassembled WGS sequence"/>
</dbReference>